<dbReference type="KEGG" id="cfj:CFIO01_09774"/>
<dbReference type="HOGENOM" id="CLU_2320198_0_0_1"/>
<dbReference type="OrthoDB" id="4524881at2759"/>
<name>A0A010RW01_9PEZI</name>
<evidence type="ECO:0000313" key="3">
    <source>
        <dbReference type="Proteomes" id="UP000020467"/>
    </source>
</evidence>
<dbReference type="Proteomes" id="UP000020467">
    <property type="component" value="Unassembled WGS sequence"/>
</dbReference>
<keyword evidence="3" id="KW-1185">Reference proteome</keyword>
<accession>A0A010RW01</accession>
<proteinExistence type="predicted"/>
<evidence type="ECO:0000256" key="1">
    <source>
        <dbReference type="SAM" id="MobiDB-lite"/>
    </source>
</evidence>
<dbReference type="AlphaFoldDB" id="A0A010RW01"/>
<sequence length="99" mass="11285">MTTDVNSPLMGGVFELTVIEPSSSYYCQTKTMGSSSSKNSDPYWWGYIDDGKGWTARPKSEYMKTPAYNKQLRRQMKQESRTKGGSGHISMAEQSRKQW</sequence>
<organism evidence="2 3">
    <name type="scientific">Colletotrichum fioriniae PJ7</name>
    <dbReference type="NCBI Taxonomy" id="1445577"/>
    <lineage>
        <taxon>Eukaryota</taxon>
        <taxon>Fungi</taxon>
        <taxon>Dikarya</taxon>
        <taxon>Ascomycota</taxon>
        <taxon>Pezizomycotina</taxon>
        <taxon>Sordariomycetes</taxon>
        <taxon>Hypocreomycetidae</taxon>
        <taxon>Glomerellales</taxon>
        <taxon>Glomerellaceae</taxon>
        <taxon>Colletotrichum</taxon>
        <taxon>Colletotrichum acutatum species complex</taxon>
    </lineage>
</organism>
<reference evidence="2 3" key="1">
    <citation type="submission" date="2014-02" db="EMBL/GenBank/DDBJ databases">
        <title>The genome sequence of Colletotrichum fioriniae PJ7.</title>
        <authorList>
            <person name="Baroncelli R."/>
            <person name="Thon M.R."/>
        </authorList>
    </citation>
    <scope>NUCLEOTIDE SEQUENCE [LARGE SCALE GENOMIC DNA]</scope>
    <source>
        <strain evidence="2 3">PJ7</strain>
    </source>
</reference>
<evidence type="ECO:0000313" key="2">
    <source>
        <dbReference type="EMBL" id="EXF76408.1"/>
    </source>
</evidence>
<comment type="caution">
    <text evidence="2">The sequence shown here is derived from an EMBL/GenBank/DDBJ whole genome shotgun (WGS) entry which is preliminary data.</text>
</comment>
<dbReference type="EMBL" id="JARH01000845">
    <property type="protein sequence ID" value="EXF76408.1"/>
    <property type="molecule type" value="Genomic_DNA"/>
</dbReference>
<feature type="region of interest" description="Disordered" evidence="1">
    <location>
        <begin position="71"/>
        <end position="99"/>
    </location>
</feature>
<protein>
    <submittedName>
        <fullName evidence="2">Uncharacterized protein</fullName>
    </submittedName>
</protein>
<gene>
    <name evidence="2" type="ORF">CFIO01_09774</name>
</gene>